<evidence type="ECO:0000256" key="8">
    <source>
        <dbReference type="RuleBase" id="RU000461"/>
    </source>
</evidence>
<dbReference type="InterPro" id="IPR050196">
    <property type="entry name" value="Cytochrome_P450_Monoox"/>
</dbReference>
<dbReference type="GO" id="GO:0005506">
    <property type="term" value="F:iron ion binding"/>
    <property type="evidence" value="ECO:0007669"/>
    <property type="project" value="InterPro"/>
</dbReference>
<dbReference type="GO" id="GO:0016705">
    <property type="term" value="F:oxidoreductase activity, acting on paired donors, with incorporation or reduction of molecular oxygen"/>
    <property type="evidence" value="ECO:0007669"/>
    <property type="project" value="InterPro"/>
</dbReference>
<dbReference type="SUPFAM" id="SSF48264">
    <property type="entry name" value="Cytochrome P450"/>
    <property type="match status" value="1"/>
</dbReference>
<gene>
    <name evidence="9" type="ORF">K435DRAFT_680648</name>
</gene>
<dbReference type="AlphaFoldDB" id="A0A4S8LHH4"/>
<dbReference type="Gene3D" id="1.10.630.10">
    <property type="entry name" value="Cytochrome P450"/>
    <property type="match status" value="1"/>
</dbReference>
<dbReference type="PRINTS" id="PR00463">
    <property type="entry name" value="EP450I"/>
</dbReference>
<dbReference type="InterPro" id="IPR036396">
    <property type="entry name" value="Cyt_P450_sf"/>
</dbReference>
<dbReference type="Pfam" id="PF00067">
    <property type="entry name" value="p450"/>
    <property type="match status" value="1"/>
</dbReference>
<protein>
    <submittedName>
        <fullName evidence="9">Cytochrome P450</fullName>
    </submittedName>
</protein>
<dbReference type="GO" id="GO:0020037">
    <property type="term" value="F:heme binding"/>
    <property type="evidence" value="ECO:0007669"/>
    <property type="project" value="InterPro"/>
</dbReference>
<sequence length="515" mass="59112">NPIKILGNEYNLTHQFEVGKLEDPWVEEYGTIFKLAGCFGEEFLFVSDPKALQHILHGSSYHYPKTKELRNLARRMFGRSMAWAEGETHQRHRKALNPAFSASQLKTFLSLFQQSTERFSDKWQSEFFSSSPSSGTSFEWKQIDIYRWLPRITLDIIGESAFDYKFGALDAASDASITEDKKDDLGSTVRHLFDDSAAISKWSMFLRAFKPDSLIILTREDRRFNAWLEASKSAAKDILDKKSRESAREGDRDILSVLVRSNQLTDSRKRLGDEEVLSQMTTIILGGNETTASTMTWMLYELARHPEDQRRVREEILELRRRKRAAGQDEELNSNDYDSMEFFNAVIKETLRVYPIIVAFSRYTDRDDVIPLDEPVVSANGEKLKEVPVGKGQRVHIDIAGYNKLKSVWGSDTHLWNPERFLNIKKGTTLGVYANLLTFSAGVRACIGWRFALLEMQAILAGLLEKYEFTILEPEMEIYRAQAVFMVPMARGKEMEGPQMPLGVRRVAEVRRKVD</sequence>
<dbReference type="PROSITE" id="PS00086">
    <property type="entry name" value="CYTOCHROME_P450"/>
    <property type="match status" value="1"/>
</dbReference>
<evidence type="ECO:0000256" key="3">
    <source>
        <dbReference type="ARBA" id="ARBA00022723"/>
    </source>
</evidence>
<dbReference type="PANTHER" id="PTHR24291:SF50">
    <property type="entry name" value="BIFUNCTIONAL ALBAFLAVENONE MONOOXYGENASE_TERPENE SYNTHASE"/>
    <property type="match status" value="1"/>
</dbReference>
<keyword evidence="3 7" id="KW-0479">Metal-binding</keyword>
<dbReference type="PRINTS" id="PR00385">
    <property type="entry name" value="P450"/>
</dbReference>
<evidence type="ECO:0000256" key="1">
    <source>
        <dbReference type="ARBA" id="ARBA00010617"/>
    </source>
</evidence>
<keyword evidence="4 8" id="KW-0560">Oxidoreductase</keyword>
<feature type="binding site" description="axial binding residue" evidence="7">
    <location>
        <position position="446"/>
    </location>
    <ligand>
        <name>heme</name>
        <dbReference type="ChEBI" id="CHEBI:30413"/>
    </ligand>
    <ligandPart>
        <name>Fe</name>
        <dbReference type="ChEBI" id="CHEBI:18248"/>
    </ligandPart>
</feature>
<dbReference type="PANTHER" id="PTHR24291">
    <property type="entry name" value="CYTOCHROME P450 FAMILY 4"/>
    <property type="match status" value="1"/>
</dbReference>
<evidence type="ECO:0000256" key="6">
    <source>
        <dbReference type="ARBA" id="ARBA00023033"/>
    </source>
</evidence>
<keyword evidence="5 7" id="KW-0408">Iron</keyword>
<keyword evidence="6 8" id="KW-0503">Monooxygenase</keyword>
<dbReference type="GO" id="GO:0004497">
    <property type="term" value="F:monooxygenase activity"/>
    <property type="evidence" value="ECO:0007669"/>
    <property type="project" value="UniProtKB-KW"/>
</dbReference>
<dbReference type="InterPro" id="IPR002401">
    <property type="entry name" value="Cyt_P450_E_grp-I"/>
</dbReference>
<evidence type="ECO:0000313" key="10">
    <source>
        <dbReference type="Proteomes" id="UP000297245"/>
    </source>
</evidence>
<evidence type="ECO:0000256" key="5">
    <source>
        <dbReference type="ARBA" id="ARBA00023004"/>
    </source>
</evidence>
<dbReference type="OrthoDB" id="1470350at2759"/>
<dbReference type="Proteomes" id="UP000297245">
    <property type="component" value="Unassembled WGS sequence"/>
</dbReference>
<dbReference type="InterPro" id="IPR001128">
    <property type="entry name" value="Cyt_P450"/>
</dbReference>
<evidence type="ECO:0000256" key="7">
    <source>
        <dbReference type="PIRSR" id="PIRSR602401-1"/>
    </source>
</evidence>
<evidence type="ECO:0000256" key="4">
    <source>
        <dbReference type="ARBA" id="ARBA00023002"/>
    </source>
</evidence>
<comment type="cofactor">
    <cofactor evidence="7">
        <name>heme</name>
        <dbReference type="ChEBI" id="CHEBI:30413"/>
    </cofactor>
</comment>
<comment type="similarity">
    <text evidence="1 8">Belongs to the cytochrome P450 family.</text>
</comment>
<reference evidence="9 10" key="1">
    <citation type="journal article" date="2019" name="Nat. Ecol. Evol.">
        <title>Megaphylogeny resolves global patterns of mushroom evolution.</title>
        <authorList>
            <person name="Varga T."/>
            <person name="Krizsan K."/>
            <person name="Foldi C."/>
            <person name="Dima B."/>
            <person name="Sanchez-Garcia M."/>
            <person name="Sanchez-Ramirez S."/>
            <person name="Szollosi G.J."/>
            <person name="Szarkandi J.G."/>
            <person name="Papp V."/>
            <person name="Albert L."/>
            <person name="Andreopoulos W."/>
            <person name="Angelini C."/>
            <person name="Antonin V."/>
            <person name="Barry K.W."/>
            <person name="Bougher N.L."/>
            <person name="Buchanan P."/>
            <person name="Buyck B."/>
            <person name="Bense V."/>
            <person name="Catcheside P."/>
            <person name="Chovatia M."/>
            <person name="Cooper J."/>
            <person name="Damon W."/>
            <person name="Desjardin D."/>
            <person name="Finy P."/>
            <person name="Geml J."/>
            <person name="Haridas S."/>
            <person name="Hughes K."/>
            <person name="Justo A."/>
            <person name="Karasinski D."/>
            <person name="Kautmanova I."/>
            <person name="Kiss B."/>
            <person name="Kocsube S."/>
            <person name="Kotiranta H."/>
            <person name="LaButti K.M."/>
            <person name="Lechner B.E."/>
            <person name="Liimatainen K."/>
            <person name="Lipzen A."/>
            <person name="Lukacs Z."/>
            <person name="Mihaltcheva S."/>
            <person name="Morgado L.N."/>
            <person name="Niskanen T."/>
            <person name="Noordeloos M.E."/>
            <person name="Ohm R.A."/>
            <person name="Ortiz-Santana B."/>
            <person name="Ovrebo C."/>
            <person name="Racz N."/>
            <person name="Riley R."/>
            <person name="Savchenko A."/>
            <person name="Shiryaev A."/>
            <person name="Soop K."/>
            <person name="Spirin V."/>
            <person name="Szebenyi C."/>
            <person name="Tomsovsky M."/>
            <person name="Tulloss R.E."/>
            <person name="Uehling J."/>
            <person name="Grigoriev I.V."/>
            <person name="Vagvolgyi C."/>
            <person name="Papp T."/>
            <person name="Martin F.M."/>
            <person name="Miettinen O."/>
            <person name="Hibbett D.S."/>
            <person name="Nagy L.G."/>
        </authorList>
    </citation>
    <scope>NUCLEOTIDE SEQUENCE [LARGE SCALE GENOMIC DNA]</scope>
    <source>
        <strain evidence="9 10">CBS 962.96</strain>
    </source>
</reference>
<dbReference type="InterPro" id="IPR017972">
    <property type="entry name" value="Cyt_P450_CS"/>
</dbReference>
<evidence type="ECO:0000313" key="9">
    <source>
        <dbReference type="EMBL" id="THU88028.1"/>
    </source>
</evidence>
<keyword evidence="10" id="KW-1185">Reference proteome</keyword>
<name>A0A4S8LHH4_DENBC</name>
<proteinExistence type="inferred from homology"/>
<keyword evidence="2 7" id="KW-0349">Heme</keyword>
<feature type="non-terminal residue" evidence="9">
    <location>
        <position position="1"/>
    </location>
</feature>
<evidence type="ECO:0000256" key="2">
    <source>
        <dbReference type="ARBA" id="ARBA00022617"/>
    </source>
</evidence>
<organism evidence="9 10">
    <name type="scientific">Dendrothele bispora (strain CBS 962.96)</name>
    <dbReference type="NCBI Taxonomy" id="1314807"/>
    <lineage>
        <taxon>Eukaryota</taxon>
        <taxon>Fungi</taxon>
        <taxon>Dikarya</taxon>
        <taxon>Basidiomycota</taxon>
        <taxon>Agaricomycotina</taxon>
        <taxon>Agaricomycetes</taxon>
        <taxon>Agaricomycetidae</taxon>
        <taxon>Agaricales</taxon>
        <taxon>Agaricales incertae sedis</taxon>
        <taxon>Dendrothele</taxon>
    </lineage>
</organism>
<accession>A0A4S8LHH4</accession>
<dbReference type="EMBL" id="ML179425">
    <property type="protein sequence ID" value="THU88028.1"/>
    <property type="molecule type" value="Genomic_DNA"/>
</dbReference>